<accession>A0ABN9Y092</accession>
<keyword evidence="2" id="KW-1185">Reference proteome</keyword>
<organism evidence="1 2">
    <name type="scientific">Prorocentrum cordatum</name>
    <dbReference type="NCBI Taxonomy" id="2364126"/>
    <lineage>
        <taxon>Eukaryota</taxon>
        <taxon>Sar</taxon>
        <taxon>Alveolata</taxon>
        <taxon>Dinophyceae</taxon>
        <taxon>Prorocentrales</taxon>
        <taxon>Prorocentraceae</taxon>
        <taxon>Prorocentrum</taxon>
    </lineage>
</organism>
<dbReference type="EMBL" id="CAUYUJ010021614">
    <property type="protein sequence ID" value="CAK0905853.1"/>
    <property type="molecule type" value="Genomic_DNA"/>
</dbReference>
<evidence type="ECO:0008006" key="3">
    <source>
        <dbReference type="Google" id="ProtNLM"/>
    </source>
</evidence>
<evidence type="ECO:0000313" key="1">
    <source>
        <dbReference type="EMBL" id="CAK0905853.1"/>
    </source>
</evidence>
<name>A0ABN9Y092_9DINO</name>
<comment type="caution">
    <text evidence="1">The sequence shown here is derived from an EMBL/GenBank/DDBJ whole genome shotgun (WGS) entry which is preliminary data.</text>
</comment>
<reference evidence="1" key="1">
    <citation type="submission" date="2023-10" db="EMBL/GenBank/DDBJ databases">
        <authorList>
            <person name="Chen Y."/>
            <person name="Shah S."/>
            <person name="Dougan E. K."/>
            <person name="Thang M."/>
            <person name="Chan C."/>
        </authorList>
    </citation>
    <scope>NUCLEOTIDE SEQUENCE [LARGE SCALE GENOMIC DNA]</scope>
</reference>
<evidence type="ECO:0000313" key="2">
    <source>
        <dbReference type="Proteomes" id="UP001189429"/>
    </source>
</evidence>
<dbReference type="Proteomes" id="UP001189429">
    <property type="component" value="Unassembled WGS sequence"/>
</dbReference>
<dbReference type="SUPFAM" id="SSF53686">
    <property type="entry name" value="Tryptophan synthase beta subunit-like PLP-dependent enzymes"/>
    <property type="match status" value="1"/>
</dbReference>
<protein>
    <recommendedName>
        <fullName evidence="3">Subtilisin</fullName>
    </recommendedName>
</protein>
<dbReference type="InterPro" id="IPR036052">
    <property type="entry name" value="TrpB-like_PALP_sf"/>
</dbReference>
<proteinExistence type="predicted"/>
<dbReference type="Gene3D" id="3.40.50.1100">
    <property type="match status" value="1"/>
</dbReference>
<gene>
    <name evidence="1" type="ORF">PCOR1329_LOCUS81410</name>
</gene>
<sequence length="178" mass="19263">MREPRPRQAEQSVRRHRTDTIAEGIGLDRLTANLALGLPEHNGGRPGVDLAVRASDQEALEMAHYLLAHEGVFVGSSAAVNCVGAVKAGLLGSSSSRCLCLGFFLLAGPLSIRPIRFEIDLGQIRFELDLAARRCGPTLAESSCTSWRRGSDAILTPCSCSPIRRAFRSDQLCRFDAD</sequence>